<dbReference type="SUPFAM" id="SSF50800">
    <property type="entry name" value="PK beta-barrel domain-like"/>
    <property type="match status" value="1"/>
</dbReference>
<proteinExistence type="predicted"/>
<accession>A0A895YF84</accession>
<organism evidence="2 3">
    <name type="scientific">Natronosporangium hydrolyticum</name>
    <dbReference type="NCBI Taxonomy" id="2811111"/>
    <lineage>
        <taxon>Bacteria</taxon>
        <taxon>Bacillati</taxon>
        <taxon>Actinomycetota</taxon>
        <taxon>Actinomycetes</taxon>
        <taxon>Micromonosporales</taxon>
        <taxon>Micromonosporaceae</taxon>
        <taxon>Natronosporangium</taxon>
    </lineage>
</organism>
<dbReference type="GO" id="GO:0003824">
    <property type="term" value="F:catalytic activity"/>
    <property type="evidence" value="ECO:0007669"/>
    <property type="project" value="InterPro"/>
</dbReference>
<protein>
    <submittedName>
        <fullName evidence="2">MOSC domain-containing protein</fullName>
    </submittedName>
</protein>
<dbReference type="RefSeq" id="WP_239678747.1">
    <property type="nucleotide sequence ID" value="NZ_CP070499.1"/>
</dbReference>
<dbReference type="PANTHER" id="PTHR30212:SF2">
    <property type="entry name" value="PROTEIN YIIM"/>
    <property type="match status" value="1"/>
</dbReference>
<dbReference type="GO" id="GO:0030170">
    <property type="term" value="F:pyridoxal phosphate binding"/>
    <property type="evidence" value="ECO:0007669"/>
    <property type="project" value="InterPro"/>
</dbReference>
<dbReference type="KEGG" id="nhy:JQS43_09740"/>
<dbReference type="InterPro" id="IPR011037">
    <property type="entry name" value="Pyrv_Knase-like_insert_dom_sf"/>
</dbReference>
<name>A0A895YF84_9ACTN</name>
<sequence length="175" mass="18772">MHLDLATLEAALPQLRQAPGDHGRLEMIVRRPDIDEREVVAEADLDPSAGLVGDSWQQRGTPDPERQLTLMNSRAVALLAGSPERWPLAGDQLYVELDLSADNVPAGTRLAIGEAVVEVTAAPHRGCKKFAARYGLDALRFVNSETGYALKLRGVNAKVVTAGTIRTGDPVTKVG</sequence>
<reference evidence="2" key="1">
    <citation type="submission" date="2021-02" db="EMBL/GenBank/DDBJ databases">
        <title>Natrosporangium hydrolyticum gen. nov., sp. nov, a haloalkaliphilic actinobacterium from a soda solonchak soil.</title>
        <authorList>
            <person name="Sorokin D.Y."/>
            <person name="Khijniak T.V."/>
            <person name="Zakharycheva A.P."/>
            <person name="Boueva O.V."/>
            <person name="Ariskina E.V."/>
            <person name="Hahnke R.L."/>
            <person name="Bunk B."/>
            <person name="Sproer C."/>
            <person name="Schumann P."/>
            <person name="Evtushenko L.I."/>
            <person name="Kublanov I.V."/>
        </authorList>
    </citation>
    <scope>NUCLEOTIDE SEQUENCE</scope>
    <source>
        <strain evidence="2">DSM 106523</strain>
    </source>
</reference>
<dbReference type="InterPro" id="IPR005302">
    <property type="entry name" value="MoCF_Sase_C"/>
</dbReference>
<dbReference type="AlphaFoldDB" id="A0A895YF84"/>
<dbReference type="Gene3D" id="2.40.33.20">
    <property type="entry name" value="PK beta-barrel domain-like"/>
    <property type="match status" value="1"/>
</dbReference>
<feature type="domain" description="MOSC" evidence="1">
    <location>
        <begin position="37"/>
        <end position="174"/>
    </location>
</feature>
<evidence type="ECO:0000313" key="2">
    <source>
        <dbReference type="EMBL" id="QSB16524.1"/>
    </source>
</evidence>
<dbReference type="InterPro" id="IPR052353">
    <property type="entry name" value="Benzoxazolinone_Detox_Enz"/>
</dbReference>
<dbReference type="PROSITE" id="PS51340">
    <property type="entry name" value="MOSC"/>
    <property type="match status" value="1"/>
</dbReference>
<dbReference type="EMBL" id="CP070499">
    <property type="protein sequence ID" value="QSB16524.1"/>
    <property type="molecule type" value="Genomic_DNA"/>
</dbReference>
<gene>
    <name evidence="2" type="ORF">JQS43_09740</name>
</gene>
<keyword evidence="3" id="KW-1185">Reference proteome</keyword>
<dbReference type="PANTHER" id="PTHR30212">
    <property type="entry name" value="PROTEIN YIIM"/>
    <property type="match status" value="1"/>
</dbReference>
<evidence type="ECO:0000313" key="3">
    <source>
        <dbReference type="Proteomes" id="UP000662857"/>
    </source>
</evidence>
<dbReference type="GO" id="GO:0030151">
    <property type="term" value="F:molybdenum ion binding"/>
    <property type="evidence" value="ECO:0007669"/>
    <property type="project" value="InterPro"/>
</dbReference>
<evidence type="ECO:0000259" key="1">
    <source>
        <dbReference type="PROSITE" id="PS51340"/>
    </source>
</evidence>
<dbReference type="Proteomes" id="UP000662857">
    <property type="component" value="Chromosome"/>
</dbReference>
<dbReference type="Pfam" id="PF03473">
    <property type="entry name" value="MOSC"/>
    <property type="match status" value="1"/>
</dbReference>